<sequence>MNRRTWVGATVAVVGLTIAGCGNDAESDSSPSESVGHSHAGSDLEAPTGATEVETAQPRLVVTDSKSGTVDVVDLTSTEVLKRIDLGDTSKVTMIDKRYAFAVDGEGGRVTVIDAGSWIVDHGDHTHSYVSDPKEIGELSGQKPAHIVPGDDRVASFFDDDGAAQVLDIDSLGEGNVDITATIKADKPHHGVVVPLAGHYITSHSVADPEDARPGSFELRDSDGDKVQDFQTPCPRMHGEAGFEDYMLGACDDGVFKASVKDGKWSSEKIPYSDGIDDTTRPTTFREQQGVGRVVATAGPAATNDGVLVLDSATGQWKHITTPDKAINVNISGDGRSVFAILADGTFHVYDASTGAETGASKALAEPYNWSDKTATPPVIVVGGNRAYVSDPDARVVQEIDYADNARVARTIEVGVSASSLGIAGL</sequence>
<comment type="caution">
    <text evidence="2">The sequence shown here is derived from an EMBL/GenBank/DDBJ whole genome shotgun (WGS) entry which is preliminary data.</text>
</comment>
<dbReference type="InterPro" id="IPR015943">
    <property type="entry name" value="WD40/YVTN_repeat-like_dom_sf"/>
</dbReference>
<dbReference type="Gene3D" id="2.130.10.10">
    <property type="entry name" value="YVTN repeat-like/Quinoprotein amine dehydrogenase"/>
    <property type="match status" value="2"/>
</dbReference>
<dbReference type="RefSeq" id="WP_183370177.1">
    <property type="nucleotide sequence ID" value="NZ_BAABHL010000050.1"/>
</dbReference>
<dbReference type="InterPro" id="IPR051200">
    <property type="entry name" value="Host-pathogen_enzymatic-act"/>
</dbReference>
<evidence type="ECO:0008006" key="4">
    <source>
        <dbReference type="Google" id="ProtNLM"/>
    </source>
</evidence>
<proteinExistence type="predicted"/>
<keyword evidence="3" id="KW-1185">Reference proteome</keyword>
<dbReference type="PANTHER" id="PTHR47197:SF3">
    <property type="entry name" value="DIHYDRO-HEME D1 DEHYDROGENASE"/>
    <property type="match status" value="1"/>
</dbReference>
<evidence type="ECO:0000313" key="3">
    <source>
        <dbReference type="Proteomes" id="UP000551501"/>
    </source>
</evidence>
<evidence type="ECO:0000313" key="2">
    <source>
        <dbReference type="EMBL" id="MBB4135081.1"/>
    </source>
</evidence>
<dbReference type="PANTHER" id="PTHR47197">
    <property type="entry name" value="PROTEIN NIRF"/>
    <property type="match status" value="1"/>
</dbReference>
<dbReference type="SUPFAM" id="SSF50974">
    <property type="entry name" value="Nitrous oxide reductase, N-terminal domain"/>
    <property type="match status" value="1"/>
</dbReference>
<name>A0A840EU30_9ACTN</name>
<dbReference type="PROSITE" id="PS51257">
    <property type="entry name" value="PROKAR_LIPOPROTEIN"/>
    <property type="match status" value="1"/>
</dbReference>
<accession>A0A840EU30</accession>
<organism evidence="2 3">
    <name type="scientific">Gordonia humi</name>
    <dbReference type="NCBI Taxonomy" id="686429"/>
    <lineage>
        <taxon>Bacteria</taxon>
        <taxon>Bacillati</taxon>
        <taxon>Actinomycetota</taxon>
        <taxon>Actinomycetes</taxon>
        <taxon>Mycobacteriales</taxon>
        <taxon>Gordoniaceae</taxon>
        <taxon>Gordonia</taxon>
    </lineage>
</organism>
<reference evidence="2 3" key="1">
    <citation type="submission" date="2020-08" db="EMBL/GenBank/DDBJ databases">
        <title>Sequencing the genomes of 1000 actinobacteria strains.</title>
        <authorList>
            <person name="Klenk H.-P."/>
        </authorList>
    </citation>
    <scope>NUCLEOTIDE SEQUENCE [LARGE SCALE GENOMIC DNA]</scope>
    <source>
        <strain evidence="2 3">DSM 45298</strain>
    </source>
</reference>
<dbReference type="EMBL" id="JACIFP010000001">
    <property type="protein sequence ID" value="MBB4135081.1"/>
    <property type="molecule type" value="Genomic_DNA"/>
</dbReference>
<dbReference type="Proteomes" id="UP000551501">
    <property type="component" value="Unassembled WGS sequence"/>
</dbReference>
<protein>
    <recommendedName>
        <fullName evidence="4">ABC transporter</fullName>
    </recommendedName>
</protein>
<evidence type="ECO:0000256" key="1">
    <source>
        <dbReference type="SAM" id="MobiDB-lite"/>
    </source>
</evidence>
<feature type="region of interest" description="Disordered" evidence="1">
    <location>
        <begin position="24"/>
        <end position="50"/>
    </location>
</feature>
<dbReference type="InterPro" id="IPR011045">
    <property type="entry name" value="N2O_reductase_N"/>
</dbReference>
<dbReference type="AlphaFoldDB" id="A0A840EU30"/>
<gene>
    <name evidence="2" type="ORF">BKA16_001633</name>
</gene>